<dbReference type="InterPro" id="IPR004087">
    <property type="entry name" value="KH_dom"/>
</dbReference>
<dbReference type="Pfam" id="PF00013">
    <property type="entry name" value="KH_1"/>
    <property type="match status" value="2"/>
</dbReference>
<dbReference type="SMART" id="SM00322">
    <property type="entry name" value="KH"/>
    <property type="match status" value="2"/>
</dbReference>
<keyword evidence="8" id="KW-1185">Reference proteome</keyword>
<gene>
    <name evidence="7" type="ORF">PGLA1383_LOCUS57191</name>
</gene>
<comment type="caution">
    <text evidence="7">The sequence shown here is derived from an EMBL/GenBank/DDBJ whole genome shotgun (WGS) entry which is preliminary data.</text>
</comment>
<evidence type="ECO:0000259" key="6">
    <source>
        <dbReference type="SMART" id="SM00322"/>
    </source>
</evidence>
<dbReference type="InterPro" id="IPR036612">
    <property type="entry name" value="KH_dom_type_1_sf"/>
</dbReference>
<dbReference type="GO" id="GO:0003723">
    <property type="term" value="F:RNA binding"/>
    <property type="evidence" value="ECO:0007669"/>
    <property type="project" value="UniProtKB-UniRule"/>
</dbReference>
<dbReference type="Gene3D" id="3.30.1370.10">
    <property type="entry name" value="K Homology domain, type 1"/>
    <property type="match status" value="2"/>
</dbReference>
<accession>A0A813HZA4</accession>
<keyword evidence="3" id="KW-0347">Helicase</keyword>
<evidence type="ECO:0000313" key="7">
    <source>
        <dbReference type="EMBL" id="CAE8642785.1"/>
    </source>
</evidence>
<reference evidence="7" key="1">
    <citation type="submission" date="2021-02" db="EMBL/GenBank/DDBJ databases">
        <authorList>
            <person name="Dougan E. K."/>
            <person name="Rhodes N."/>
            <person name="Thang M."/>
            <person name="Chan C."/>
        </authorList>
    </citation>
    <scope>NUCLEOTIDE SEQUENCE</scope>
</reference>
<dbReference type="PROSITE" id="PS50084">
    <property type="entry name" value="KH_TYPE_1"/>
    <property type="match status" value="1"/>
</dbReference>
<organism evidence="7 8">
    <name type="scientific">Polarella glacialis</name>
    <name type="common">Dinoflagellate</name>
    <dbReference type="NCBI Taxonomy" id="89957"/>
    <lineage>
        <taxon>Eukaryota</taxon>
        <taxon>Sar</taxon>
        <taxon>Alveolata</taxon>
        <taxon>Dinophyceae</taxon>
        <taxon>Suessiales</taxon>
        <taxon>Suessiaceae</taxon>
        <taxon>Polarella</taxon>
    </lineage>
</organism>
<dbReference type="AlphaFoldDB" id="A0A813HZA4"/>
<keyword evidence="2" id="KW-0378">Hydrolase</keyword>
<dbReference type="GO" id="GO:0005524">
    <property type="term" value="F:ATP binding"/>
    <property type="evidence" value="ECO:0007669"/>
    <property type="project" value="UniProtKB-KW"/>
</dbReference>
<dbReference type="Gene3D" id="1.20.120.1080">
    <property type="match status" value="1"/>
</dbReference>
<proteinExistence type="predicted"/>
<feature type="domain" description="K Homology" evidence="6">
    <location>
        <begin position="1103"/>
        <end position="1173"/>
    </location>
</feature>
<dbReference type="PANTHER" id="PTHR18934:SF99">
    <property type="entry name" value="ATP-DEPENDENT RNA HELICASE DHX37-RELATED"/>
    <property type="match status" value="1"/>
</dbReference>
<evidence type="ECO:0000256" key="2">
    <source>
        <dbReference type="ARBA" id="ARBA00022801"/>
    </source>
</evidence>
<protein>
    <recommendedName>
        <fullName evidence="6">K Homology domain-containing protein</fullName>
    </recommendedName>
</protein>
<feature type="domain" description="K Homology" evidence="6">
    <location>
        <begin position="973"/>
        <end position="1102"/>
    </location>
</feature>
<keyword evidence="1" id="KW-0547">Nucleotide-binding</keyword>
<dbReference type="CDD" id="cd00105">
    <property type="entry name" value="KH-I"/>
    <property type="match status" value="1"/>
</dbReference>
<evidence type="ECO:0000256" key="4">
    <source>
        <dbReference type="ARBA" id="ARBA00022840"/>
    </source>
</evidence>
<keyword evidence="4" id="KW-0067">ATP-binding</keyword>
<keyword evidence="5" id="KW-0694">RNA-binding</keyword>
<evidence type="ECO:0000256" key="1">
    <source>
        <dbReference type="ARBA" id="ARBA00022741"/>
    </source>
</evidence>
<evidence type="ECO:0000256" key="3">
    <source>
        <dbReference type="ARBA" id="ARBA00022806"/>
    </source>
</evidence>
<name>A0A813HZA4_POLGL</name>
<dbReference type="Proteomes" id="UP000654075">
    <property type="component" value="Unassembled WGS sequence"/>
</dbReference>
<dbReference type="GO" id="GO:0016787">
    <property type="term" value="F:hydrolase activity"/>
    <property type="evidence" value="ECO:0007669"/>
    <property type="project" value="UniProtKB-KW"/>
</dbReference>
<dbReference type="GO" id="GO:0004386">
    <property type="term" value="F:helicase activity"/>
    <property type="evidence" value="ECO:0007669"/>
    <property type="project" value="UniProtKB-KW"/>
</dbReference>
<dbReference type="SUPFAM" id="SSF54791">
    <property type="entry name" value="Eukaryotic type KH-domain (KH-domain type I)"/>
    <property type="match status" value="2"/>
</dbReference>
<dbReference type="EMBL" id="CAJNNV010033205">
    <property type="protein sequence ID" value="CAE8642785.1"/>
    <property type="molecule type" value="Genomic_DNA"/>
</dbReference>
<dbReference type="InterPro" id="IPR004088">
    <property type="entry name" value="KH_dom_type_1"/>
</dbReference>
<sequence length="1173" mass="129628">MPVERLLLYLISQGFEMLDELGLLDAPPRLAVQAAMQALVDLGFLDLGGSLTEDGCIAARLDLGLPWSTRMLLESGRLQCTGRAVLLASLMEETEMRWRPMHAEFFALRGDPFSLLRLWDADEQQAPATRQRWCRDRLLCAEALSLVPRTAKRIRDVLLQSQRPGGGEGSDTSLARALVCGFFPFFAVQYDSRFPRAGYSVLTPLFRVETHPNATTPQSDATETESSEKLRDGHIAETHGTEIGHLLKVDLDGSSSLSLQGDRPTSWMLFTHLRLTPSGRTVMSSACAVEPQWILEGTPKAWQERVRLRDYFEGSELALLKNWCCQHLGPGMLRHILRDNRKLVAEIQQATNARVFPIFERAAIFIWGTSKEVADARAMLQPVIAEARENLLKPRQWFYPCGGQVRCLLGTHDLSTTADMQAAKELDTPEASAEIVESRQSLPSHDATPDFEPSQLVKYIGQPVVLRHVGELRGIEAAGRIAVLFKCADISNEEIAQVAQGVSICGNGSVRQMVFSTDEGCRSFLARSSEVFKGKHWQCRAERYLRLEVPIADGSLYQAELSPMLARRFKHLSFEWRRHVLIACVQPHDGMVVHERLPLLEWLQKRQVFDPEVVPASGKWRELVALRVQAAGWGCVVVELEPGRFLVHGFRWERKRVAHELQEAARKLAARSEELISFGEGLAALQGPAGESLSQLKSDHPQVSFKLDLHHRCVRVSGAPDHLSDAADAVHEALADINAEPPTECVNCRKPAKGSVRLLLCGCTYCRWCFADACLQPCVGCQGPVLPADLFENLGDQCNDRLRHLYSLYLENQRGLGEEVVLCSRCSSPFLSLCCLPDGQNCPSCMEPGSSKQVGHVDVQLQAHALGSAELEQLQQLLSGKVVDLGRDWRRLRGTAAAMAQAIELCRRWAAAVSEELQIPANSKQFLGREPWRLKMEETQHVKLRVKARRLEITGCSARVRDAKAYLEAWLQGLGCKIIPMSPEQKPLVLGPKGSTLRGIEEECKVGIQVDDTQVRLVGFSPLLEQAEGSIKALLVGCVACIDLPGNPRCPELAWKFLEPSLKVLGQDGVQSSPVAARQKVRLHGPEEAVAKAQAELSRLLASFTSQEVQVAQDKLGRVIGKKGATIKRLQAMGAAVVLRQPTQPQDSQGSIFVGGGLSAVQKVVSEIGRMTS</sequence>
<evidence type="ECO:0000313" key="8">
    <source>
        <dbReference type="Proteomes" id="UP000654075"/>
    </source>
</evidence>
<dbReference type="PANTHER" id="PTHR18934">
    <property type="entry name" value="ATP-DEPENDENT RNA HELICASE"/>
    <property type="match status" value="1"/>
</dbReference>
<evidence type="ECO:0000256" key="5">
    <source>
        <dbReference type="PROSITE-ProRule" id="PRU00117"/>
    </source>
</evidence>